<dbReference type="EMBL" id="CAVMJV010000030">
    <property type="protein sequence ID" value="CAK5076487.1"/>
    <property type="molecule type" value="Genomic_DNA"/>
</dbReference>
<gene>
    <name evidence="1" type="ORF">MENTE1834_LOCUS23353</name>
</gene>
<sequence length="67" mass="7431">MVDANNEPNFKISAVIGFTIPTSSLQRQTPKAGHLEFDADKNSLIISFKHILKTVSIYTNELHCTAN</sequence>
<keyword evidence="2" id="KW-1185">Reference proteome</keyword>
<proteinExistence type="predicted"/>
<name>A0ACB0ZBT9_MELEN</name>
<protein>
    <submittedName>
        <fullName evidence="1">Uncharacterized protein</fullName>
    </submittedName>
</protein>
<evidence type="ECO:0000313" key="1">
    <source>
        <dbReference type="EMBL" id="CAK5076487.1"/>
    </source>
</evidence>
<evidence type="ECO:0000313" key="2">
    <source>
        <dbReference type="Proteomes" id="UP001497535"/>
    </source>
</evidence>
<dbReference type="Proteomes" id="UP001497535">
    <property type="component" value="Unassembled WGS sequence"/>
</dbReference>
<organism evidence="1 2">
    <name type="scientific">Meloidogyne enterolobii</name>
    <name type="common">Root-knot nematode worm</name>
    <name type="synonym">Meloidogyne mayaguensis</name>
    <dbReference type="NCBI Taxonomy" id="390850"/>
    <lineage>
        <taxon>Eukaryota</taxon>
        <taxon>Metazoa</taxon>
        <taxon>Ecdysozoa</taxon>
        <taxon>Nematoda</taxon>
        <taxon>Chromadorea</taxon>
        <taxon>Rhabditida</taxon>
        <taxon>Tylenchina</taxon>
        <taxon>Tylenchomorpha</taxon>
        <taxon>Tylenchoidea</taxon>
        <taxon>Meloidogynidae</taxon>
        <taxon>Meloidogyninae</taxon>
        <taxon>Meloidogyne</taxon>
    </lineage>
</organism>
<comment type="caution">
    <text evidence="1">The sequence shown here is derived from an EMBL/GenBank/DDBJ whole genome shotgun (WGS) entry which is preliminary data.</text>
</comment>
<accession>A0ACB0ZBT9</accession>
<reference evidence="1" key="1">
    <citation type="submission" date="2023-11" db="EMBL/GenBank/DDBJ databases">
        <authorList>
            <person name="Poullet M."/>
        </authorList>
    </citation>
    <scope>NUCLEOTIDE SEQUENCE</scope>
    <source>
        <strain evidence="1">E1834</strain>
    </source>
</reference>